<evidence type="ECO:0000256" key="6">
    <source>
        <dbReference type="ARBA" id="ARBA00022989"/>
    </source>
</evidence>
<keyword evidence="5" id="KW-0067">ATP-binding</keyword>
<evidence type="ECO:0000256" key="1">
    <source>
        <dbReference type="ARBA" id="ARBA00004141"/>
    </source>
</evidence>
<comment type="subcellular location">
    <subcellularLocation>
        <location evidence="1">Membrane</location>
        <topology evidence="1">Multi-pass membrane protein</topology>
    </subcellularLocation>
</comment>
<dbReference type="GO" id="GO:0140359">
    <property type="term" value="F:ABC-type transporter activity"/>
    <property type="evidence" value="ECO:0007669"/>
    <property type="project" value="InterPro"/>
</dbReference>
<dbReference type="EMBL" id="JAKWFO010000014">
    <property type="protein sequence ID" value="KAI9632685.1"/>
    <property type="molecule type" value="Genomic_DNA"/>
</dbReference>
<evidence type="ECO:0000256" key="4">
    <source>
        <dbReference type="ARBA" id="ARBA00022741"/>
    </source>
</evidence>
<dbReference type="CDD" id="cd03244">
    <property type="entry name" value="ABCC_MRP_domain2"/>
    <property type="match status" value="1"/>
</dbReference>
<feature type="transmembrane region" description="Helical" evidence="8">
    <location>
        <begin position="960"/>
        <end position="979"/>
    </location>
</feature>
<feature type="transmembrane region" description="Helical" evidence="8">
    <location>
        <begin position="864"/>
        <end position="888"/>
    </location>
</feature>
<dbReference type="CDD" id="cd03250">
    <property type="entry name" value="ABCC_MRP_domain1"/>
    <property type="match status" value="1"/>
</dbReference>
<feature type="domain" description="ABC transporter" evidence="9">
    <location>
        <begin position="508"/>
        <end position="763"/>
    </location>
</feature>
<comment type="caution">
    <text evidence="11">The sequence shown here is derived from an EMBL/GenBank/DDBJ whole genome shotgun (WGS) entry which is preliminary data.</text>
</comment>
<dbReference type="Proteomes" id="UP001164286">
    <property type="component" value="Unassembled WGS sequence"/>
</dbReference>
<keyword evidence="6 8" id="KW-1133">Transmembrane helix</keyword>
<dbReference type="GO" id="GO:0016020">
    <property type="term" value="C:membrane"/>
    <property type="evidence" value="ECO:0007669"/>
    <property type="project" value="UniProtKB-SubCell"/>
</dbReference>
<dbReference type="PANTHER" id="PTHR24223:SF415">
    <property type="entry name" value="FI20190P1"/>
    <property type="match status" value="1"/>
</dbReference>
<dbReference type="RefSeq" id="XP_052942462.1">
    <property type="nucleotide sequence ID" value="XM_053091369.1"/>
</dbReference>
<dbReference type="FunFam" id="3.40.50.300:FF:000997">
    <property type="entry name" value="Multidrug resistance-associated protein 1"/>
    <property type="match status" value="1"/>
</dbReference>
<dbReference type="SMART" id="SM00382">
    <property type="entry name" value="AAA"/>
    <property type="match status" value="2"/>
</dbReference>
<dbReference type="InterPro" id="IPR036640">
    <property type="entry name" value="ABC1_TM_sf"/>
</dbReference>
<keyword evidence="7 8" id="KW-0472">Membrane</keyword>
<feature type="transmembrane region" description="Helical" evidence="8">
    <location>
        <begin position="823"/>
        <end position="844"/>
    </location>
</feature>
<protein>
    <submittedName>
        <fullName evidence="11">P-loop containing nucleoside triphosphate hydrolase protein</fullName>
    </submittedName>
</protein>
<feature type="domain" description="ABC transmembrane type-1" evidence="10">
    <location>
        <begin position="825"/>
        <end position="1035"/>
    </location>
</feature>
<reference evidence="11" key="1">
    <citation type="journal article" date="2022" name="G3 (Bethesda)">
        <title>High quality genome of the basidiomycete yeast Dioszegia hungarica PDD-24b-2 isolated from cloud water.</title>
        <authorList>
            <person name="Jarrige D."/>
            <person name="Haridas S."/>
            <person name="Bleykasten-Grosshans C."/>
            <person name="Joly M."/>
            <person name="Nadalig T."/>
            <person name="Sancelme M."/>
            <person name="Vuilleumier S."/>
            <person name="Grigoriev I.V."/>
            <person name="Amato P."/>
            <person name="Bringel F."/>
        </authorList>
    </citation>
    <scope>NUCLEOTIDE SEQUENCE</scope>
    <source>
        <strain evidence="11">PDD-24b-2</strain>
    </source>
</reference>
<organism evidence="11 12">
    <name type="scientific">Dioszegia hungarica</name>
    <dbReference type="NCBI Taxonomy" id="4972"/>
    <lineage>
        <taxon>Eukaryota</taxon>
        <taxon>Fungi</taxon>
        <taxon>Dikarya</taxon>
        <taxon>Basidiomycota</taxon>
        <taxon>Agaricomycotina</taxon>
        <taxon>Tremellomycetes</taxon>
        <taxon>Tremellales</taxon>
        <taxon>Bulleribasidiaceae</taxon>
        <taxon>Dioszegia</taxon>
    </lineage>
</organism>
<dbReference type="SUPFAM" id="SSF52540">
    <property type="entry name" value="P-loop containing nucleoside triphosphate hydrolases"/>
    <property type="match status" value="2"/>
</dbReference>
<dbReference type="Gene3D" id="1.20.1560.10">
    <property type="entry name" value="ABC transporter type 1, transmembrane domain"/>
    <property type="match status" value="2"/>
</dbReference>
<feature type="domain" description="ABC transmembrane type-1" evidence="10">
    <location>
        <begin position="151"/>
        <end position="447"/>
    </location>
</feature>
<feature type="transmembrane region" description="Helical" evidence="8">
    <location>
        <begin position="283"/>
        <end position="301"/>
    </location>
</feature>
<dbReference type="GO" id="GO:0016887">
    <property type="term" value="F:ATP hydrolysis activity"/>
    <property type="evidence" value="ECO:0007669"/>
    <property type="project" value="InterPro"/>
</dbReference>
<evidence type="ECO:0000259" key="10">
    <source>
        <dbReference type="PROSITE" id="PS50929"/>
    </source>
</evidence>
<dbReference type="InterPro" id="IPR003593">
    <property type="entry name" value="AAA+_ATPase"/>
</dbReference>
<dbReference type="FunFam" id="3.40.50.300:FF:000630">
    <property type="entry name" value="ATP-binding cassette (ABC) transporter, putative"/>
    <property type="match status" value="1"/>
</dbReference>
<feature type="transmembrane region" description="Helical" evidence="8">
    <location>
        <begin position="201"/>
        <end position="221"/>
    </location>
</feature>
<accession>A0AA38LR77</accession>
<evidence type="ECO:0000313" key="11">
    <source>
        <dbReference type="EMBL" id="KAI9632685.1"/>
    </source>
</evidence>
<dbReference type="PROSITE" id="PS00211">
    <property type="entry name" value="ABC_TRANSPORTER_1"/>
    <property type="match status" value="1"/>
</dbReference>
<evidence type="ECO:0000313" key="12">
    <source>
        <dbReference type="Proteomes" id="UP001164286"/>
    </source>
</evidence>
<dbReference type="InterPro" id="IPR011527">
    <property type="entry name" value="ABC1_TM_dom"/>
</dbReference>
<evidence type="ECO:0000256" key="7">
    <source>
        <dbReference type="ARBA" id="ARBA00023136"/>
    </source>
</evidence>
<gene>
    <name evidence="11" type="ORF">MKK02DRAFT_40994</name>
</gene>
<dbReference type="Pfam" id="PF00664">
    <property type="entry name" value="ABC_membrane"/>
    <property type="match status" value="2"/>
</dbReference>
<dbReference type="InterPro" id="IPR017871">
    <property type="entry name" value="ABC_transporter-like_CS"/>
</dbReference>
<feature type="transmembrane region" description="Helical" evidence="8">
    <location>
        <begin position="307"/>
        <end position="329"/>
    </location>
</feature>
<dbReference type="GeneID" id="77730574"/>
<dbReference type="InterPro" id="IPR027417">
    <property type="entry name" value="P-loop_NTPase"/>
</dbReference>
<feature type="transmembrane region" description="Helical" evidence="8">
    <location>
        <begin position="425"/>
        <end position="450"/>
    </location>
</feature>
<keyword evidence="3 8" id="KW-0812">Transmembrane</keyword>
<feature type="transmembrane region" description="Helical" evidence="8">
    <location>
        <begin position="392"/>
        <end position="413"/>
    </location>
</feature>
<dbReference type="PROSITE" id="PS50893">
    <property type="entry name" value="ABC_TRANSPORTER_2"/>
    <property type="match status" value="2"/>
</dbReference>
<keyword evidence="12" id="KW-1185">Reference proteome</keyword>
<proteinExistence type="predicted"/>
<dbReference type="InterPro" id="IPR003439">
    <property type="entry name" value="ABC_transporter-like_ATP-bd"/>
</dbReference>
<evidence type="ECO:0000256" key="5">
    <source>
        <dbReference type="ARBA" id="ARBA00022840"/>
    </source>
</evidence>
<evidence type="ECO:0000259" key="9">
    <source>
        <dbReference type="PROSITE" id="PS50893"/>
    </source>
</evidence>
<dbReference type="PROSITE" id="PS50929">
    <property type="entry name" value="ABC_TM1F"/>
    <property type="match status" value="2"/>
</dbReference>
<dbReference type="Gene3D" id="3.40.50.300">
    <property type="entry name" value="P-loop containing nucleotide triphosphate hydrolases"/>
    <property type="match status" value="2"/>
</dbReference>
<evidence type="ECO:0000256" key="3">
    <source>
        <dbReference type="ARBA" id="ARBA00022692"/>
    </source>
</evidence>
<dbReference type="Pfam" id="PF00005">
    <property type="entry name" value="ABC_tran"/>
    <property type="match status" value="2"/>
</dbReference>
<dbReference type="InterPro" id="IPR050173">
    <property type="entry name" value="ABC_transporter_C-like"/>
</dbReference>
<feature type="domain" description="ABC transporter" evidence="9">
    <location>
        <begin position="1119"/>
        <end position="1356"/>
    </location>
</feature>
<dbReference type="GO" id="GO:0005524">
    <property type="term" value="F:ATP binding"/>
    <property type="evidence" value="ECO:0007669"/>
    <property type="project" value="UniProtKB-KW"/>
</dbReference>
<keyword evidence="11" id="KW-0378">Hydrolase</keyword>
<feature type="transmembrane region" description="Helical" evidence="8">
    <location>
        <begin position="148"/>
        <end position="168"/>
    </location>
</feature>
<name>A0AA38LR77_9TREE</name>
<keyword evidence="4" id="KW-0547">Nucleotide-binding</keyword>
<keyword evidence="2" id="KW-0813">Transport</keyword>
<sequence length="1376" mass="151209">MRVPLYHPAPAPSAVFGGEAVPRKRVNPLSRIFFFWVAPILKLGYSRPLQATDVWDLEDFLRAKPVADRLQEYFQSRLPPSKRTKGYRLKDAPVADSNALESPIEDSKSKYGKRTSNKIESGRYALEGGQVYDQSLWRALFLTGRLDVMKAIALVLTSFMLQIAAPLLSKVLIDEFTRAKAYRDALGSGQSVQDLIPPHTLGFSFGICVALLVMLIVSSVFRAHGEQRFGLLGLSLRGAVIDLISRKTMRLSSKARQDSPQGQINALVTSDSTTIERSVADQVIMAALIPQLIVGCGLLIWQLGYSALVALAILAASGPVQVFALGRFLKYRNEHQGIMDQRVSLLTEVVGNIRTIKLYAYETLFGLKVAEKRKEELKVMRRITLMNSISRSFMFFIPTVAAVCAFIVFAAAGNPLDAGKLFTSLQFLTIMRAPIAWFPRIIAAAANALISARRIGTLLQAEEQADDMNIERDLPYAVSVKGSFQYETTRTQGHADERAVRGAVNLGAKLEDLKKRLKSPLSTPISSQIDLGALGSTAEKNESVKEPFILKDVNLDIPHGALVCIVGRVGAGKSTLLGSMINEVRKVSGQITFGGSISYVPQHAWVQSGTIPENITFSAERSHVDLDRVAAVVEACCLSVYLEKLDEGDLTKIGERGITLSGGQRQRICVARAAYEDTDVVLLDDPLSAVDAQVGQHILHKCILSGPLAGRTRILVTHHLDVLPLADMILMMQGDGEVGQIVQQGSYQDLMMIDGPFRSLVNEYGSKTTKEEEDDAIDEVQKTAGASADKEGDALHMEEDRETGAVALSTYGLWVANMGHWSLVLLLGMLFVIAQIASIANILWLGWWGGNRFSNLSRGAYMGVYAGIGLMFALCLFLSTCLFAVLALHASFSMFGKAWQGVLRCPAGWHDRTPTGRIISRLSGDVYTMDYWLADVTWHCITNSLSMVGTFALVVYVYPWLGLAFIPVVLFTIITIVFYSKTSREINRVESVMRSFVFGNIGEQYAGLAIIKAFRKQARFQLQMQSSLDEQSKLAAIRAVAIFGVATRDESDPYRFGIVLTYVMTAAFVLQDLIPNVAQVEQEMNNVERVGHYTKLESEGESIRSTDPIVAQWPSKGTITFDNFQLRYRPELPLVLKGLNSEIRPGEKVGIIGRTGAGKSSLVQALYRTVELVEGKICIDDQDIAALGLETLRSRLSIIPQESFLFAGSVRENIDPAGLKSDADLNNALALISANTAASSSLRDKFRLETDVQAEGANFSAGERQLLALMRALVRGCKILVLDEATSSVDPETDALIQRIIQSEFSHVTLISIAHRLQTVAYYDRILVMDAGVVAKFDSPLILFDRPDSIFRSLCDTKQITRDDLVRIQADAVKSA</sequence>
<evidence type="ECO:0000256" key="2">
    <source>
        <dbReference type="ARBA" id="ARBA00022448"/>
    </source>
</evidence>
<dbReference type="PANTHER" id="PTHR24223">
    <property type="entry name" value="ATP-BINDING CASSETTE SUB-FAMILY C"/>
    <property type="match status" value="1"/>
</dbReference>
<evidence type="ECO:0000256" key="8">
    <source>
        <dbReference type="SAM" id="Phobius"/>
    </source>
</evidence>
<dbReference type="SUPFAM" id="SSF90123">
    <property type="entry name" value="ABC transporter transmembrane region"/>
    <property type="match status" value="2"/>
</dbReference>